<evidence type="ECO:0000313" key="3">
    <source>
        <dbReference type="Proteomes" id="UP000216409"/>
    </source>
</evidence>
<reference evidence="2 3" key="1">
    <citation type="journal article" date="2014" name="Front. Microbiol.">
        <title>Population and genomic analysis of the genus Halorubrum.</title>
        <authorList>
            <person name="Fullmer M.S."/>
            <person name="Soucy S.M."/>
            <person name="Swithers K.S."/>
            <person name="Makkay A.M."/>
            <person name="Wheeler R."/>
            <person name="Ventosa A."/>
            <person name="Gogarten J.P."/>
            <person name="Papke R.T."/>
        </authorList>
    </citation>
    <scope>NUCLEOTIDE SEQUENCE [LARGE SCALE GENOMIC DNA]</scope>
    <source>
        <strain evidence="2 3">LD3</strain>
    </source>
</reference>
<keyword evidence="1" id="KW-1133">Transmembrane helix</keyword>
<comment type="caution">
    <text evidence="2">The sequence shown here is derived from an EMBL/GenBank/DDBJ whole genome shotgun (WGS) entry which is preliminary data.</text>
</comment>
<dbReference type="EMBL" id="NHOW01000231">
    <property type="protein sequence ID" value="OYR56873.1"/>
    <property type="molecule type" value="Genomic_DNA"/>
</dbReference>
<dbReference type="Proteomes" id="UP000216409">
    <property type="component" value="Unassembled WGS sequence"/>
</dbReference>
<name>A0A256IKA4_HALEZ</name>
<sequence length="112" mass="12275">MIETIPDFLVGTEGLVNIGFTIAAVWGVRSLVQKYQYAIVGLLVGLAIAIVLYGVGTVNYGTGMRHRQMFIWVIFLFGGIGISEHIRFVWPLHCEKNIDKTSDTGSVQSGSD</sequence>
<keyword evidence="1" id="KW-0472">Membrane</keyword>
<feature type="transmembrane region" description="Helical" evidence="1">
    <location>
        <begin position="70"/>
        <end position="90"/>
    </location>
</feature>
<dbReference type="AlphaFoldDB" id="A0A256IKA4"/>
<keyword evidence="1" id="KW-0812">Transmembrane</keyword>
<evidence type="ECO:0000256" key="1">
    <source>
        <dbReference type="SAM" id="Phobius"/>
    </source>
</evidence>
<evidence type="ECO:0000313" key="2">
    <source>
        <dbReference type="EMBL" id="OYR56873.1"/>
    </source>
</evidence>
<gene>
    <name evidence="2" type="ORF">DJ83_18515</name>
</gene>
<accession>A0A256IKA4</accession>
<proteinExistence type="predicted"/>
<protein>
    <submittedName>
        <fullName evidence="2">Uncharacterized protein</fullName>
    </submittedName>
</protein>
<organism evidence="2 3">
    <name type="scientific">Halorubrum ezzemoulense</name>
    <name type="common">Halorubrum chaoviator</name>
    <dbReference type="NCBI Taxonomy" id="337243"/>
    <lineage>
        <taxon>Archaea</taxon>
        <taxon>Methanobacteriati</taxon>
        <taxon>Methanobacteriota</taxon>
        <taxon>Stenosarchaea group</taxon>
        <taxon>Halobacteria</taxon>
        <taxon>Halobacteriales</taxon>
        <taxon>Haloferacaceae</taxon>
        <taxon>Halorubrum</taxon>
    </lineage>
</organism>
<feature type="transmembrane region" description="Helical" evidence="1">
    <location>
        <begin position="35"/>
        <end position="58"/>
    </location>
</feature>